<reference evidence="2" key="1">
    <citation type="journal article" date="2016" name="ISME J.">
        <title>Functional metagenomic screen reveals new and diverse microbial rhodopsins.</title>
        <authorList>
            <person name="Pushkarev A."/>
            <person name="Beja O."/>
        </authorList>
    </citation>
    <scope>NUCLEOTIDE SEQUENCE</scope>
</reference>
<dbReference type="Pfam" id="PF01636">
    <property type="entry name" value="APH"/>
    <property type="match status" value="1"/>
</dbReference>
<organism evidence="2">
    <name type="scientific">uncultured bacterium EIL80B09</name>
    <dbReference type="NCBI Taxonomy" id="1768206"/>
    <lineage>
        <taxon>Bacteria</taxon>
        <taxon>environmental samples</taxon>
    </lineage>
</organism>
<dbReference type="InterPro" id="IPR002575">
    <property type="entry name" value="Aminoglycoside_PTrfase"/>
</dbReference>
<dbReference type="InterPro" id="IPR051678">
    <property type="entry name" value="AGP_Transferase"/>
</dbReference>
<evidence type="ECO:0000259" key="1">
    <source>
        <dbReference type="Pfam" id="PF01636"/>
    </source>
</evidence>
<dbReference type="Gene3D" id="3.90.1200.10">
    <property type="match status" value="1"/>
</dbReference>
<accession>A0A0U2W8K7</accession>
<dbReference type="GO" id="GO:0016740">
    <property type="term" value="F:transferase activity"/>
    <property type="evidence" value="ECO:0007669"/>
    <property type="project" value="UniProtKB-KW"/>
</dbReference>
<protein>
    <submittedName>
        <fullName evidence="2">Putative aminoglycoside phosphotransferase</fullName>
    </submittedName>
</protein>
<dbReference type="EMBL" id="KT201086">
    <property type="protein sequence ID" value="ALS56088.1"/>
    <property type="molecule type" value="Genomic_DNA"/>
</dbReference>
<proteinExistence type="predicted"/>
<sequence length="440" mass="49067">MNDQAIIKSHLRLKEATISEIAEVTSKLFFQNEEPQKLLSVKDVSGNSGAKTYICYEEEVPKCIVKVKSGDSIMNSHPNTTTRVATATKVLRGHGIAPPILMEGHDFHIERSAGTSVMKDFFHFDPNLAPPENVAKLLAKVHSSPISWYETLKRKFLERDLTLKGILGPLPPYAPCWCLPWSGFDTGMPILGVGNPNIETAKKILELLIESEVYKKVMECSAFHPESEAARRQVVVHNDFKPDNILIDPDTRLLTVIDYDLVQVGPAVMDFGLPYTMWLGSRFTNFKFREAFIKSYLTASNLPLGEKEVTQFMLDCEVNTIVAFPGLLANLYDAEVPLLRGIKHPTAKPDFLSGGSEVSPTGIELVDLLADAVFTIKSDKVLINSCLKDGLVMTMFKQEGFGSKALNSWLKEMQRNKMLRLFGIAETDDGELYVSEHARN</sequence>
<keyword evidence="2" id="KW-0808">Transferase</keyword>
<dbReference type="AlphaFoldDB" id="A0A0U2W8K7"/>
<evidence type="ECO:0000313" key="2">
    <source>
        <dbReference type="EMBL" id="ALS56088.1"/>
    </source>
</evidence>
<dbReference type="PANTHER" id="PTHR21310">
    <property type="entry name" value="AMINOGLYCOSIDE PHOSPHOTRANSFERASE-RELATED-RELATED"/>
    <property type="match status" value="1"/>
</dbReference>
<feature type="domain" description="Aminoglycoside phosphotransferase" evidence="1">
    <location>
        <begin position="229"/>
        <end position="296"/>
    </location>
</feature>
<name>A0A0U2W8K7_9BACT</name>
<dbReference type="SUPFAM" id="SSF56112">
    <property type="entry name" value="Protein kinase-like (PK-like)"/>
    <property type="match status" value="1"/>
</dbReference>
<dbReference type="InterPro" id="IPR011009">
    <property type="entry name" value="Kinase-like_dom_sf"/>
</dbReference>